<dbReference type="GeneID" id="15806229"/>
<dbReference type="PANTHER" id="PTHR13317">
    <property type="entry name" value="TRANSMEMBRANE ANTERIOR POSTERIOR TRANSFORMATION PROTEIN 1 HOMOLOG"/>
    <property type="match status" value="1"/>
</dbReference>
<dbReference type="OrthoDB" id="29023at2759"/>
<sequence>MLIDLVKHGYLLKFNKIKSETFESYHASLIADTILSRCRHNISMLMRTPFKISYRGAYSFSHIPSRRLGFIPSPFVTLLICSLPRIRSKLSLELFISALVIWVSLVMLKIASSVFLLAYSIKRVDTIHNLDPSFSKIGPL</sequence>
<comment type="subcellular location">
    <subcellularLocation>
        <location evidence="1">Membrane</location>
        <topology evidence="1">Multi-pass membrane protein</topology>
    </subcellularLocation>
</comment>
<feature type="transmembrane region" description="Helical" evidence="6">
    <location>
        <begin position="94"/>
        <end position="119"/>
    </location>
</feature>
<dbReference type="RefSeq" id="XP_004828810.1">
    <property type="nucleotide sequence ID" value="XM_004828753.1"/>
</dbReference>
<dbReference type="PANTHER" id="PTHR13317:SF4">
    <property type="entry name" value="TRANSMEMBRANE ANTERIOR POSTERIOR TRANSFORMATION PROTEIN 1 HOMOLOG"/>
    <property type="match status" value="1"/>
</dbReference>
<keyword evidence="5 6" id="KW-0472">Membrane</keyword>
<evidence type="ECO:0000256" key="2">
    <source>
        <dbReference type="ARBA" id="ARBA00008803"/>
    </source>
</evidence>
<evidence type="ECO:0000256" key="3">
    <source>
        <dbReference type="ARBA" id="ARBA00022692"/>
    </source>
</evidence>
<dbReference type="EMBL" id="CP001669">
    <property type="protein sequence ID" value="AFZ79144.1"/>
    <property type="molecule type" value="Genomic_DNA"/>
</dbReference>
<dbReference type="KEGG" id="beq:BEWA_019900"/>
<evidence type="ECO:0000256" key="5">
    <source>
        <dbReference type="ARBA" id="ARBA00023136"/>
    </source>
</evidence>
<dbReference type="Pfam" id="PF05346">
    <property type="entry name" value="DUF747"/>
    <property type="match status" value="1"/>
</dbReference>
<name>L0AW66_THEEQ</name>
<gene>
    <name evidence="7" type="ORF">BEWA_019900</name>
</gene>
<keyword evidence="4 6" id="KW-1133">Transmembrane helix</keyword>
<evidence type="ECO:0000313" key="7">
    <source>
        <dbReference type="EMBL" id="AFZ79144.1"/>
    </source>
</evidence>
<dbReference type="AlphaFoldDB" id="L0AW66"/>
<dbReference type="InterPro" id="IPR008010">
    <property type="entry name" value="Tatp1"/>
</dbReference>
<reference evidence="7 8" key="1">
    <citation type="journal article" date="2012" name="BMC Genomics">
        <title>Comparative genomic analysis and phylogenetic position of Theileria equi.</title>
        <authorList>
            <person name="Kappmeyer L.S."/>
            <person name="Thiagarajan M."/>
            <person name="Herndon D.R."/>
            <person name="Ramsay J.D."/>
            <person name="Caler E."/>
            <person name="Djikeng A."/>
            <person name="Gillespie J.J."/>
            <person name="Lau A.O."/>
            <person name="Roalson E.H."/>
            <person name="Silva J.C."/>
            <person name="Silva M.G."/>
            <person name="Suarez C.E."/>
            <person name="Ueti M.W."/>
            <person name="Nene V.M."/>
            <person name="Mealey R.H."/>
            <person name="Knowles D.P."/>
            <person name="Brayton K.A."/>
        </authorList>
    </citation>
    <scope>NUCLEOTIDE SEQUENCE [LARGE SCALE GENOMIC DNA]</scope>
    <source>
        <strain evidence="7 8">WA</strain>
    </source>
</reference>
<evidence type="ECO:0000256" key="6">
    <source>
        <dbReference type="SAM" id="Phobius"/>
    </source>
</evidence>
<keyword evidence="8" id="KW-1185">Reference proteome</keyword>
<accession>L0AW66</accession>
<evidence type="ECO:0000256" key="4">
    <source>
        <dbReference type="ARBA" id="ARBA00022989"/>
    </source>
</evidence>
<dbReference type="eggNOG" id="KOG2490">
    <property type="taxonomic scope" value="Eukaryota"/>
</dbReference>
<comment type="similarity">
    <text evidence="2">Belongs to the TAPT1 family.</text>
</comment>
<dbReference type="Proteomes" id="UP000031512">
    <property type="component" value="Chromosome 1"/>
</dbReference>
<proteinExistence type="inferred from homology"/>
<dbReference type="VEuPathDB" id="PiroplasmaDB:BEWA_019900"/>
<protein>
    <submittedName>
        <fullName evidence="7">Membrane protein, putative</fullName>
    </submittedName>
</protein>
<organism evidence="7 8">
    <name type="scientific">Theileria equi strain WA</name>
    <dbReference type="NCBI Taxonomy" id="1537102"/>
    <lineage>
        <taxon>Eukaryota</taxon>
        <taxon>Sar</taxon>
        <taxon>Alveolata</taxon>
        <taxon>Apicomplexa</taxon>
        <taxon>Aconoidasida</taxon>
        <taxon>Piroplasmida</taxon>
        <taxon>Theileriidae</taxon>
        <taxon>Theileria</taxon>
    </lineage>
</organism>
<evidence type="ECO:0000256" key="1">
    <source>
        <dbReference type="ARBA" id="ARBA00004141"/>
    </source>
</evidence>
<keyword evidence="3 6" id="KW-0812">Transmembrane</keyword>
<dbReference type="STRING" id="1537102.L0AW66"/>
<dbReference type="GO" id="GO:0005789">
    <property type="term" value="C:endoplasmic reticulum membrane"/>
    <property type="evidence" value="ECO:0007669"/>
    <property type="project" value="TreeGrafter"/>
</dbReference>
<evidence type="ECO:0000313" key="8">
    <source>
        <dbReference type="Proteomes" id="UP000031512"/>
    </source>
</evidence>